<feature type="transmembrane region" description="Helical" evidence="1">
    <location>
        <begin position="360"/>
        <end position="381"/>
    </location>
</feature>
<sequence length="420" mass="46302">MSPIPFQEHPYREAVLEEVHARPIELIEGRTRVRRLAFAFPTSPEAPARIVEAFLGWCGAVGVAKPGEGMRQHSYRVGERQVTWELHTEFVTFTWRSGLDDKDNWPEGIGLESVGEAQLVCAVRVDVIEDLTVPDRIIEGFECPSLCLVDVEGGAGQVATDFIPDADSYTRLELASGGMNTLRRSIIVRRLLEIETYRTMALLGLPLARQISPQLRAAEAGLTEAVEAMPETISTDRAQASLAALHALSVRSGQLSDRTGYRFAACNAYGDILNARLDGLHERQTGRGSTLSRYIGSRVDPALATYAAIEKRQRMLNEKIERAIGLLDVRIGLDVQIQNRNVLEAIAQTARSQFLLQRTVEGLSVIAISYYLLGILSYLFAGPLEVLHVSKTMALSLAAPLVVLVVWLIARSVRRTHPPA</sequence>
<evidence type="ECO:0000256" key="1">
    <source>
        <dbReference type="SAM" id="Phobius"/>
    </source>
</evidence>
<evidence type="ECO:0000313" key="2">
    <source>
        <dbReference type="EMBL" id="RUT32595.1"/>
    </source>
</evidence>
<dbReference type="Proteomes" id="UP000281547">
    <property type="component" value="Unassembled WGS sequence"/>
</dbReference>
<dbReference type="Pfam" id="PF11902">
    <property type="entry name" value="DUF3422"/>
    <property type="match status" value="1"/>
</dbReference>
<dbReference type="AlphaFoldDB" id="A0A433XER9"/>
<feature type="transmembrane region" description="Helical" evidence="1">
    <location>
        <begin position="393"/>
        <end position="410"/>
    </location>
</feature>
<keyword evidence="3" id="KW-1185">Reference proteome</keyword>
<reference evidence="2 3" key="1">
    <citation type="journal article" date="2016" name="Int. J. Syst. Evol. Microbiol.">
        <title>Arsenicitalea aurantiaca gen. nov., sp. nov., a new member of the family Hyphomicrobiaceae, isolated from high-arsenic sediment.</title>
        <authorList>
            <person name="Mu Y."/>
            <person name="Zhou L."/>
            <person name="Zeng X.C."/>
            <person name="Liu L."/>
            <person name="Pan Y."/>
            <person name="Chen X."/>
            <person name="Wang J."/>
            <person name="Li S."/>
            <person name="Li W.J."/>
            <person name="Wang Y."/>
        </authorList>
    </citation>
    <scope>NUCLEOTIDE SEQUENCE [LARGE SCALE GENOMIC DNA]</scope>
    <source>
        <strain evidence="2 3">42-50</strain>
    </source>
</reference>
<protein>
    <submittedName>
        <fullName evidence="2">DUF3422 family protein</fullName>
    </submittedName>
</protein>
<keyword evidence="1" id="KW-0812">Transmembrane</keyword>
<dbReference type="OrthoDB" id="9767470at2"/>
<name>A0A433XER9_9HYPH</name>
<proteinExistence type="predicted"/>
<keyword evidence="1" id="KW-0472">Membrane</keyword>
<dbReference type="EMBL" id="RZNJ01000002">
    <property type="protein sequence ID" value="RUT32595.1"/>
    <property type="molecule type" value="Genomic_DNA"/>
</dbReference>
<dbReference type="RefSeq" id="WP_127187552.1">
    <property type="nucleotide sequence ID" value="NZ_RZNJ01000002.1"/>
</dbReference>
<keyword evidence="1" id="KW-1133">Transmembrane helix</keyword>
<dbReference type="InterPro" id="IPR021830">
    <property type="entry name" value="DUF3422"/>
</dbReference>
<evidence type="ECO:0000313" key="3">
    <source>
        <dbReference type="Proteomes" id="UP000281547"/>
    </source>
</evidence>
<comment type="caution">
    <text evidence="2">The sequence shown here is derived from an EMBL/GenBank/DDBJ whole genome shotgun (WGS) entry which is preliminary data.</text>
</comment>
<gene>
    <name evidence="2" type="ORF">EMQ25_05440</name>
</gene>
<organism evidence="2 3">
    <name type="scientific">Arsenicitalea aurantiaca</name>
    <dbReference type="NCBI Taxonomy" id="1783274"/>
    <lineage>
        <taxon>Bacteria</taxon>
        <taxon>Pseudomonadati</taxon>
        <taxon>Pseudomonadota</taxon>
        <taxon>Alphaproteobacteria</taxon>
        <taxon>Hyphomicrobiales</taxon>
        <taxon>Devosiaceae</taxon>
        <taxon>Arsenicitalea</taxon>
    </lineage>
</organism>
<accession>A0A433XER9</accession>